<accession>A0A374P708</accession>
<sequence length="259" mass="28735">MKTTLKRLTALLMVSVMSIAMTGTAFAYDPSVTVDIAPSGSSLKFSAMVKTDAPNNFVDTIYLSTESINEDTGEVISAWDGSKSGQNNLGSGYTLSRPIATAYSKWAYGEISYIPDVPGDGYSNTVETYYQNKRSVNRNLIAKRDAAIADSFDIDLSGYRILNPPEREYFEKDLLETRKQVNVRGGDTVPITYINPEGSMVYVIKQDAYGMNYMYKFISSGDGWMLDSSDQVQGIKMDPSNQAESLRLRNTEEVEETLQ</sequence>
<name>A0A374P708_9FIRM</name>
<feature type="chain" id="PRO_5016606714" evidence="2">
    <location>
        <begin position="28"/>
        <end position="259"/>
    </location>
</feature>
<evidence type="ECO:0000313" key="4">
    <source>
        <dbReference type="Proteomes" id="UP000263014"/>
    </source>
</evidence>
<proteinExistence type="predicted"/>
<dbReference type="RefSeq" id="WP_117633367.1">
    <property type="nucleotide sequence ID" value="NZ_QSON01000006.1"/>
</dbReference>
<evidence type="ECO:0000256" key="2">
    <source>
        <dbReference type="SAM" id="SignalP"/>
    </source>
</evidence>
<feature type="signal peptide" evidence="2">
    <location>
        <begin position="1"/>
        <end position="27"/>
    </location>
</feature>
<protein>
    <submittedName>
        <fullName evidence="3">Uncharacterized protein</fullName>
    </submittedName>
</protein>
<gene>
    <name evidence="3" type="ORF">DXD79_15265</name>
</gene>
<evidence type="ECO:0000256" key="1">
    <source>
        <dbReference type="SAM" id="MobiDB-lite"/>
    </source>
</evidence>
<comment type="caution">
    <text evidence="3">The sequence shown here is derived from an EMBL/GenBank/DDBJ whole genome shotgun (WGS) entry which is preliminary data.</text>
</comment>
<reference evidence="3 4" key="1">
    <citation type="submission" date="2018-08" db="EMBL/GenBank/DDBJ databases">
        <title>A genome reference for cultivated species of the human gut microbiota.</title>
        <authorList>
            <person name="Zou Y."/>
            <person name="Xue W."/>
            <person name="Luo G."/>
        </authorList>
    </citation>
    <scope>NUCLEOTIDE SEQUENCE [LARGE SCALE GENOMIC DNA]</scope>
    <source>
        <strain evidence="3 4">TM09-12</strain>
    </source>
</reference>
<dbReference type="EMBL" id="QSON01000006">
    <property type="protein sequence ID" value="RGJ03737.1"/>
    <property type="molecule type" value="Genomic_DNA"/>
</dbReference>
<dbReference type="Proteomes" id="UP000263014">
    <property type="component" value="Unassembled WGS sequence"/>
</dbReference>
<keyword evidence="2" id="KW-0732">Signal</keyword>
<organism evidence="3 4">
    <name type="scientific">Hungatella hathewayi</name>
    <dbReference type="NCBI Taxonomy" id="154046"/>
    <lineage>
        <taxon>Bacteria</taxon>
        <taxon>Bacillati</taxon>
        <taxon>Bacillota</taxon>
        <taxon>Clostridia</taxon>
        <taxon>Lachnospirales</taxon>
        <taxon>Lachnospiraceae</taxon>
        <taxon>Hungatella</taxon>
    </lineage>
</organism>
<feature type="region of interest" description="Disordered" evidence="1">
    <location>
        <begin position="235"/>
        <end position="259"/>
    </location>
</feature>
<dbReference type="AlphaFoldDB" id="A0A374P708"/>
<evidence type="ECO:0000313" key="3">
    <source>
        <dbReference type="EMBL" id="RGJ03737.1"/>
    </source>
</evidence>